<reference evidence="2" key="1">
    <citation type="submission" date="2015-01" db="EMBL/GenBank/DDBJ databases">
        <authorList>
            <person name="Aksoy S."/>
            <person name="Warren W."/>
            <person name="Wilson R.K."/>
        </authorList>
    </citation>
    <scope>NUCLEOTIDE SEQUENCE [LARGE SCALE GENOMIC DNA]</scope>
    <source>
        <strain evidence="2">IAEA</strain>
    </source>
</reference>
<dbReference type="EMBL" id="JXJN01019674">
    <property type="status" value="NOT_ANNOTATED_CDS"/>
    <property type="molecule type" value="Genomic_DNA"/>
</dbReference>
<organism evidence="1 2">
    <name type="scientific">Glossina palpalis gambiensis</name>
    <dbReference type="NCBI Taxonomy" id="67801"/>
    <lineage>
        <taxon>Eukaryota</taxon>
        <taxon>Metazoa</taxon>
        <taxon>Ecdysozoa</taxon>
        <taxon>Arthropoda</taxon>
        <taxon>Hexapoda</taxon>
        <taxon>Insecta</taxon>
        <taxon>Pterygota</taxon>
        <taxon>Neoptera</taxon>
        <taxon>Endopterygota</taxon>
        <taxon>Diptera</taxon>
        <taxon>Brachycera</taxon>
        <taxon>Muscomorpha</taxon>
        <taxon>Hippoboscoidea</taxon>
        <taxon>Glossinidae</taxon>
        <taxon>Glossina</taxon>
    </lineage>
</organism>
<reference evidence="1" key="2">
    <citation type="submission" date="2020-05" db="UniProtKB">
        <authorList>
            <consortium name="EnsemblMetazoa"/>
        </authorList>
    </citation>
    <scope>IDENTIFICATION</scope>
    <source>
        <strain evidence="1">IAEA</strain>
    </source>
</reference>
<sequence>MFRRILHRLQDTPPYDDFAQSVPAMAPTIPPCTHNGRPRMLLHHPKRLKKNNNNNTVIDSTGTAHALGERLITLHTVRNSVDQASLWNTITMEVTSYFLFDLYNDKIEETYLSCRTSENENMGYAFNNNGNVNSKISISEYMEEKHKGRVLRLGGATENTATAAAAAASAVAAANAVNFILLSTNSESPTYTSGAAALRGYNTLPTRSNNHDYKIDNSMNVMCYWYMSLT</sequence>
<dbReference type="Proteomes" id="UP000092460">
    <property type="component" value="Unassembled WGS sequence"/>
</dbReference>
<dbReference type="EMBL" id="JXJN01019675">
    <property type="status" value="NOT_ANNOTATED_CDS"/>
    <property type="molecule type" value="Genomic_DNA"/>
</dbReference>
<proteinExistence type="predicted"/>
<keyword evidence="2" id="KW-1185">Reference proteome</keyword>
<dbReference type="EMBL" id="JXJN01019673">
    <property type="status" value="NOT_ANNOTATED_CDS"/>
    <property type="molecule type" value="Genomic_DNA"/>
</dbReference>
<dbReference type="EnsemblMetazoa" id="GPPI039152-RA">
    <property type="protein sequence ID" value="GPPI039152-PA"/>
    <property type="gene ID" value="GPPI039152"/>
</dbReference>
<evidence type="ECO:0000313" key="1">
    <source>
        <dbReference type="EnsemblMetazoa" id="GPPI039152-PA"/>
    </source>
</evidence>
<dbReference type="VEuPathDB" id="VectorBase:GPPI039152"/>
<name>A0A1B0BSE7_9MUSC</name>
<dbReference type="AlphaFoldDB" id="A0A1B0BSE7"/>
<evidence type="ECO:0000313" key="2">
    <source>
        <dbReference type="Proteomes" id="UP000092460"/>
    </source>
</evidence>
<accession>A0A1B0BSE7</accession>
<protein>
    <submittedName>
        <fullName evidence="1">Uncharacterized protein</fullName>
    </submittedName>
</protein>